<protein>
    <submittedName>
        <fullName evidence="1">Uncharacterized protein</fullName>
    </submittedName>
</protein>
<dbReference type="AlphaFoldDB" id="A0A9N7MIE2"/>
<dbReference type="Proteomes" id="UP001153555">
    <property type="component" value="Unassembled WGS sequence"/>
</dbReference>
<name>A0A9N7MIE2_STRHE</name>
<proteinExistence type="predicted"/>
<dbReference type="OrthoDB" id="910804at2759"/>
<sequence>MIEEIKAVVFRHEEKDLLVGQSTFFDAIHEILEERWNKSNTPLHCLTHSLVPKCYTDSWLKDGDGVQRLTPHEDQEVSMNRMKCFKRIFEDPNDLRKVCMEYGGFSSATGGDKFDIDGDMDQLADLSINEPDLETVTFDESLDVETDENDE</sequence>
<evidence type="ECO:0000313" key="1">
    <source>
        <dbReference type="EMBL" id="CAA0812071.1"/>
    </source>
</evidence>
<dbReference type="EMBL" id="CACSLK010009714">
    <property type="protein sequence ID" value="CAA0812071.1"/>
    <property type="molecule type" value="Genomic_DNA"/>
</dbReference>
<accession>A0A9N7MIE2</accession>
<reference evidence="1" key="1">
    <citation type="submission" date="2019-12" db="EMBL/GenBank/DDBJ databases">
        <authorList>
            <person name="Scholes J."/>
        </authorList>
    </citation>
    <scope>NUCLEOTIDE SEQUENCE</scope>
</reference>
<comment type="caution">
    <text evidence="1">The sequence shown here is derived from an EMBL/GenBank/DDBJ whole genome shotgun (WGS) entry which is preliminary data.</text>
</comment>
<keyword evidence="2" id="KW-1185">Reference proteome</keyword>
<organism evidence="1 2">
    <name type="scientific">Striga hermonthica</name>
    <name type="common">Purple witchweed</name>
    <name type="synonym">Buchnera hermonthica</name>
    <dbReference type="NCBI Taxonomy" id="68872"/>
    <lineage>
        <taxon>Eukaryota</taxon>
        <taxon>Viridiplantae</taxon>
        <taxon>Streptophyta</taxon>
        <taxon>Embryophyta</taxon>
        <taxon>Tracheophyta</taxon>
        <taxon>Spermatophyta</taxon>
        <taxon>Magnoliopsida</taxon>
        <taxon>eudicotyledons</taxon>
        <taxon>Gunneridae</taxon>
        <taxon>Pentapetalae</taxon>
        <taxon>asterids</taxon>
        <taxon>lamiids</taxon>
        <taxon>Lamiales</taxon>
        <taxon>Orobanchaceae</taxon>
        <taxon>Buchnereae</taxon>
        <taxon>Striga</taxon>
    </lineage>
</organism>
<gene>
    <name evidence="1" type="ORF">SHERM_12889</name>
</gene>
<evidence type="ECO:0000313" key="2">
    <source>
        <dbReference type="Proteomes" id="UP001153555"/>
    </source>
</evidence>